<dbReference type="PANTHER" id="PTHR39203:SF1">
    <property type="entry name" value="CYTOPLASMIC PROTEIN"/>
    <property type="match status" value="1"/>
</dbReference>
<protein>
    <submittedName>
        <fullName evidence="2">RNA-binding protein</fullName>
    </submittedName>
</protein>
<dbReference type="InterPro" id="IPR007374">
    <property type="entry name" value="ASCH_domain"/>
</dbReference>
<evidence type="ECO:0000259" key="1">
    <source>
        <dbReference type="SMART" id="SM01022"/>
    </source>
</evidence>
<dbReference type="SMART" id="SM01022">
    <property type="entry name" value="ASCH"/>
    <property type="match status" value="1"/>
</dbReference>
<reference evidence="2 3" key="1">
    <citation type="submission" date="2023-02" db="EMBL/GenBank/DDBJ databases">
        <title>Oceanobacillus kimchii IFOP_LL358 isolated form Alexandrium catenella lab strain.</title>
        <authorList>
            <person name="Gajardo G."/>
            <person name="Ueki S."/>
            <person name="Maruyama F."/>
        </authorList>
    </citation>
    <scope>NUCLEOTIDE SEQUENCE [LARGE SCALE GENOMIC DNA]</scope>
    <source>
        <strain evidence="2 3">IFOP_LL358</strain>
    </source>
</reference>
<dbReference type="InterPro" id="IPR015947">
    <property type="entry name" value="PUA-like_sf"/>
</dbReference>
<dbReference type="PANTHER" id="PTHR39203">
    <property type="entry name" value="CYTOPLASMIC PROTEIN-RELATED"/>
    <property type="match status" value="1"/>
</dbReference>
<evidence type="ECO:0000313" key="2">
    <source>
        <dbReference type="EMBL" id="GLO65250.1"/>
    </source>
</evidence>
<keyword evidence="3" id="KW-1185">Reference proteome</keyword>
<organism evidence="2 3">
    <name type="scientific">Oceanobacillus kimchii</name>
    <dbReference type="NCBI Taxonomy" id="746691"/>
    <lineage>
        <taxon>Bacteria</taxon>
        <taxon>Bacillati</taxon>
        <taxon>Bacillota</taxon>
        <taxon>Bacilli</taxon>
        <taxon>Bacillales</taxon>
        <taxon>Bacillaceae</taxon>
        <taxon>Oceanobacillus</taxon>
    </lineage>
</organism>
<dbReference type="EMBL" id="BSKO01000001">
    <property type="protein sequence ID" value="GLO65250.1"/>
    <property type="molecule type" value="Genomic_DNA"/>
</dbReference>
<dbReference type="Proteomes" id="UP001275436">
    <property type="component" value="Unassembled WGS sequence"/>
</dbReference>
<proteinExistence type="predicted"/>
<dbReference type="RefSeq" id="WP_017795938.1">
    <property type="nucleotide sequence ID" value="NZ_BSKO01000001.1"/>
</dbReference>
<accession>A0ABQ5TGU2</accession>
<dbReference type="Gene3D" id="3.10.400.10">
    <property type="entry name" value="Sulfate adenylyltransferase"/>
    <property type="match status" value="1"/>
</dbReference>
<gene>
    <name evidence="2" type="ORF">MACH08_10340</name>
</gene>
<dbReference type="InterPro" id="IPR009326">
    <property type="entry name" value="DUF984"/>
</dbReference>
<feature type="domain" description="ASCH" evidence="1">
    <location>
        <begin position="29"/>
        <end position="152"/>
    </location>
</feature>
<dbReference type="Pfam" id="PF04266">
    <property type="entry name" value="ASCH"/>
    <property type="match status" value="1"/>
</dbReference>
<name>A0ABQ5TGU2_9BACI</name>
<comment type="caution">
    <text evidence="2">The sequence shown here is derived from an EMBL/GenBank/DDBJ whole genome shotgun (WGS) entry which is preliminary data.</text>
</comment>
<dbReference type="SUPFAM" id="SSF88697">
    <property type="entry name" value="PUA domain-like"/>
    <property type="match status" value="1"/>
</dbReference>
<dbReference type="PIRSF" id="PIRSF021320">
    <property type="entry name" value="DUF984"/>
    <property type="match status" value="1"/>
</dbReference>
<sequence length="157" mass="18090">MNEQSVKDMWNDYTKIQRDTPNFDEVDVWAFGDAPDHADGLAKLVMEGKKTATSSSYRNYLVDGDSLPERGLHNIILNSDGEAVAIIVTTDVEIVPYHEVTEEHAYLEGEGDRSLRYWQEVHEAFFTRELQRIGKEFSDDIPVVCERFELVYKQKSK</sequence>
<evidence type="ECO:0000313" key="3">
    <source>
        <dbReference type="Proteomes" id="UP001275436"/>
    </source>
</evidence>
<dbReference type="CDD" id="cd06553">
    <property type="entry name" value="ASCH_Ef3133_like"/>
    <property type="match status" value="1"/>
</dbReference>